<proteinExistence type="predicted"/>
<sequence>MLRRLVRLYYKCVKATVLSDEISIKGKTVRRLEVGEVLEALEGPAKEEGAGVQRIKCQAVQDDAIGWVTLAGNQGTPFLEPGGNFYTCVKETLLTDGLSVQDSKTVRRIAKGEVIEVLEFQKKDASADVKRIKGKAKLDGASGWITVSSNAGTSFLEPC</sequence>
<accession>A0A813DCY5</accession>
<dbReference type="AlphaFoldDB" id="A0A813DCY5"/>
<name>A0A813DCY5_POLGL</name>
<keyword evidence="2" id="KW-1185">Reference proteome</keyword>
<organism evidence="1 2">
    <name type="scientific">Polarella glacialis</name>
    <name type="common">Dinoflagellate</name>
    <dbReference type="NCBI Taxonomy" id="89957"/>
    <lineage>
        <taxon>Eukaryota</taxon>
        <taxon>Sar</taxon>
        <taxon>Alveolata</taxon>
        <taxon>Dinophyceae</taxon>
        <taxon>Suessiales</taxon>
        <taxon>Suessiaceae</taxon>
        <taxon>Polarella</taxon>
    </lineage>
</organism>
<dbReference type="EMBL" id="CAJNNV010001000">
    <property type="protein sequence ID" value="CAE8584073.1"/>
    <property type="molecule type" value="Genomic_DNA"/>
</dbReference>
<reference evidence="1" key="1">
    <citation type="submission" date="2021-02" db="EMBL/GenBank/DDBJ databases">
        <authorList>
            <person name="Dougan E. K."/>
            <person name="Rhodes N."/>
            <person name="Thang M."/>
            <person name="Chan C."/>
        </authorList>
    </citation>
    <scope>NUCLEOTIDE SEQUENCE</scope>
</reference>
<gene>
    <name evidence="1" type="ORF">PGLA1383_LOCUS3015</name>
</gene>
<protein>
    <submittedName>
        <fullName evidence="1">Uncharacterized protein</fullName>
    </submittedName>
</protein>
<dbReference type="OrthoDB" id="10478343at2759"/>
<evidence type="ECO:0000313" key="2">
    <source>
        <dbReference type="Proteomes" id="UP000654075"/>
    </source>
</evidence>
<comment type="caution">
    <text evidence="1">The sequence shown here is derived from an EMBL/GenBank/DDBJ whole genome shotgun (WGS) entry which is preliminary data.</text>
</comment>
<evidence type="ECO:0000313" key="1">
    <source>
        <dbReference type="EMBL" id="CAE8584073.1"/>
    </source>
</evidence>
<dbReference type="Proteomes" id="UP000654075">
    <property type="component" value="Unassembled WGS sequence"/>
</dbReference>